<accession>A0A6A5W6E0</accession>
<dbReference type="AlphaFoldDB" id="A0A6A5W6E0"/>
<sequence length="183" mass="20947">MYYGDPFSYGPRPRVVPLVPVRAPSPATDEVKGHVLWCKTEKHPTKEEIQKAKYHKAYRVFDKDNDGLEFTVHVVHPLPSNCAEIVALEGQKTFDKLASEFRNDVKRYVRKDNLEQARKVYKSLERMAEEAKDKFGRKIAMGVCVRQKLVDLGSNNPPVQFFIDYNTLLNASERSNLSVCNTS</sequence>
<protein>
    <submittedName>
        <fullName evidence="1">Uncharacterized protein</fullName>
    </submittedName>
</protein>
<name>A0A6A5W6E0_9PLEO</name>
<evidence type="ECO:0000313" key="2">
    <source>
        <dbReference type="Proteomes" id="UP000799779"/>
    </source>
</evidence>
<evidence type="ECO:0000313" key="1">
    <source>
        <dbReference type="EMBL" id="KAF1996494.1"/>
    </source>
</evidence>
<dbReference type="Proteomes" id="UP000799779">
    <property type="component" value="Unassembled WGS sequence"/>
</dbReference>
<proteinExistence type="predicted"/>
<gene>
    <name evidence="1" type="ORF">P154DRAFT_566077</name>
</gene>
<keyword evidence="2" id="KW-1185">Reference proteome</keyword>
<reference evidence="1" key="1">
    <citation type="journal article" date="2020" name="Stud. Mycol.">
        <title>101 Dothideomycetes genomes: a test case for predicting lifestyles and emergence of pathogens.</title>
        <authorList>
            <person name="Haridas S."/>
            <person name="Albert R."/>
            <person name="Binder M."/>
            <person name="Bloem J."/>
            <person name="Labutti K."/>
            <person name="Salamov A."/>
            <person name="Andreopoulos B."/>
            <person name="Baker S."/>
            <person name="Barry K."/>
            <person name="Bills G."/>
            <person name="Bluhm B."/>
            <person name="Cannon C."/>
            <person name="Castanera R."/>
            <person name="Culley D."/>
            <person name="Daum C."/>
            <person name="Ezra D."/>
            <person name="Gonzalez J."/>
            <person name="Henrissat B."/>
            <person name="Kuo A."/>
            <person name="Liang C."/>
            <person name="Lipzen A."/>
            <person name="Lutzoni F."/>
            <person name="Magnuson J."/>
            <person name="Mondo S."/>
            <person name="Nolan M."/>
            <person name="Ohm R."/>
            <person name="Pangilinan J."/>
            <person name="Park H.-J."/>
            <person name="Ramirez L."/>
            <person name="Alfaro M."/>
            <person name="Sun H."/>
            <person name="Tritt A."/>
            <person name="Yoshinaga Y."/>
            <person name="Zwiers L.-H."/>
            <person name="Turgeon B."/>
            <person name="Goodwin S."/>
            <person name="Spatafora J."/>
            <person name="Crous P."/>
            <person name="Grigoriev I."/>
        </authorList>
    </citation>
    <scope>NUCLEOTIDE SEQUENCE</scope>
    <source>
        <strain evidence="1">CBS 123094</strain>
    </source>
</reference>
<dbReference type="EMBL" id="ML977625">
    <property type="protein sequence ID" value="KAF1996494.1"/>
    <property type="molecule type" value="Genomic_DNA"/>
</dbReference>
<organism evidence="1 2">
    <name type="scientific">Amniculicola lignicola CBS 123094</name>
    <dbReference type="NCBI Taxonomy" id="1392246"/>
    <lineage>
        <taxon>Eukaryota</taxon>
        <taxon>Fungi</taxon>
        <taxon>Dikarya</taxon>
        <taxon>Ascomycota</taxon>
        <taxon>Pezizomycotina</taxon>
        <taxon>Dothideomycetes</taxon>
        <taxon>Pleosporomycetidae</taxon>
        <taxon>Pleosporales</taxon>
        <taxon>Amniculicolaceae</taxon>
        <taxon>Amniculicola</taxon>
    </lineage>
</organism>